<dbReference type="Proteomes" id="UP000093902">
    <property type="component" value="Unassembled WGS sequence"/>
</dbReference>
<dbReference type="OrthoDB" id="4734090at2"/>
<gene>
    <name evidence="2" type="ORF">A5792_06675</name>
</gene>
<dbReference type="RefSeq" id="WP_064937757.1">
    <property type="nucleotide sequence ID" value="NZ_LZSO01000050.1"/>
</dbReference>
<accession>A0A1A0QIX9</accession>
<feature type="transmembrane region" description="Helical" evidence="1">
    <location>
        <begin position="34"/>
        <end position="52"/>
    </location>
</feature>
<comment type="caution">
    <text evidence="2">The sequence shown here is derived from an EMBL/GenBank/DDBJ whole genome shotgun (WGS) entry which is preliminary data.</text>
</comment>
<dbReference type="EMBL" id="LZSO01000050">
    <property type="protein sequence ID" value="OBB22190.1"/>
    <property type="molecule type" value="Genomic_DNA"/>
</dbReference>
<proteinExistence type="predicted"/>
<organism evidence="2 3">
    <name type="scientific">Mycolicibacterium peregrinum</name>
    <name type="common">Mycobacterium peregrinum</name>
    <dbReference type="NCBI Taxonomy" id="43304"/>
    <lineage>
        <taxon>Bacteria</taxon>
        <taxon>Bacillati</taxon>
        <taxon>Actinomycetota</taxon>
        <taxon>Actinomycetes</taxon>
        <taxon>Mycobacteriales</taxon>
        <taxon>Mycobacteriaceae</taxon>
        <taxon>Mycolicibacterium</taxon>
    </lineage>
</organism>
<keyword evidence="1" id="KW-0472">Membrane</keyword>
<sequence>MSSTITVLVVLAALGAWRWQLTRHPGWATNDDARFYVSSGTWSALIAVYWFLQAQLTPDWVWQIWPVLALGSLVLLRRGVDDLAVGPDQFTPLPPAPRWDGRHAAGRVLTHRAHHR</sequence>
<dbReference type="AlphaFoldDB" id="A0A1A0QIX9"/>
<keyword evidence="1" id="KW-1133">Transmembrane helix</keyword>
<evidence type="ECO:0000256" key="1">
    <source>
        <dbReference type="SAM" id="Phobius"/>
    </source>
</evidence>
<name>A0A1A0QIX9_MYCPR</name>
<keyword evidence="1" id="KW-0812">Transmembrane</keyword>
<reference evidence="3" key="1">
    <citation type="submission" date="2016-06" db="EMBL/GenBank/DDBJ databases">
        <authorList>
            <person name="Sutton G."/>
            <person name="Brinkac L."/>
            <person name="Sanka R."/>
            <person name="Adams M."/>
            <person name="Lau E."/>
            <person name="Mehaffy C."/>
            <person name="Tameris M."/>
            <person name="Hatherill M."/>
            <person name="Hanekom W."/>
            <person name="Mahomed H."/>
            <person name="Mcshane H."/>
        </authorList>
    </citation>
    <scope>NUCLEOTIDE SEQUENCE [LARGE SCALE GENOMIC DNA]</scope>
    <source>
        <strain evidence="3">852002-51209_SCH5440388</strain>
    </source>
</reference>
<evidence type="ECO:0000313" key="3">
    <source>
        <dbReference type="Proteomes" id="UP000093902"/>
    </source>
</evidence>
<protein>
    <submittedName>
        <fullName evidence="2">Uncharacterized protein</fullName>
    </submittedName>
</protein>
<evidence type="ECO:0000313" key="2">
    <source>
        <dbReference type="EMBL" id="OBB22190.1"/>
    </source>
</evidence>